<gene>
    <name evidence="5" type="ORF">EG328_011180</name>
</gene>
<dbReference type="SMART" id="SM00264">
    <property type="entry name" value="BAG"/>
    <property type="match status" value="1"/>
</dbReference>
<feature type="compositionally biased region" description="Low complexity" evidence="2">
    <location>
        <begin position="285"/>
        <end position="298"/>
    </location>
</feature>
<feature type="compositionally biased region" description="Basic residues" evidence="2">
    <location>
        <begin position="1"/>
        <end position="11"/>
    </location>
</feature>
<feature type="compositionally biased region" description="Low complexity" evidence="2">
    <location>
        <begin position="12"/>
        <end position="27"/>
    </location>
</feature>
<evidence type="ECO:0000259" key="4">
    <source>
        <dbReference type="PROSITE" id="PS51035"/>
    </source>
</evidence>
<feature type="region of interest" description="Disordered" evidence="2">
    <location>
        <begin position="357"/>
        <end position="376"/>
    </location>
</feature>
<dbReference type="PROSITE" id="PS50157">
    <property type="entry name" value="ZINC_FINGER_C2H2_2"/>
    <property type="match status" value="1"/>
</dbReference>
<evidence type="ECO:0000256" key="1">
    <source>
        <dbReference type="PROSITE-ProRule" id="PRU00042"/>
    </source>
</evidence>
<feature type="compositionally biased region" description="Acidic residues" evidence="2">
    <location>
        <begin position="630"/>
        <end position="639"/>
    </location>
</feature>
<evidence type="ECO:0000256" key="2">
    <source>
        <dbReference type="SAM" id="MobiDB-lite"/>
    </source>
</evidence>
<dbReference type="PANTHER" id="PTHR48125:SF12">
    <property type="entry name" value="AT HOOK TRANSCRIPTION FACTOR FAMILY-RELATED"/>
    <property type="match status" value="1"/>
</dbReference>
<sequence>MPPKGPKKSAASKRGANLRKQVATKQQKVAKKSVNKEPAPTHDANGLLIGSKEANWALLKASGKWYTDLDEQDFGEAEEKGVQLGSEEWIKMKTPQLAPPVLEDTRLLSRVEWDFPTPQLSAPTPPTPRRNKRKATIDNDDDDVDAPPARKRARRGAVVVSEEGDTPEDILALLALPPSRSGPKMAFGMGTPVLDTLPPRQRKKATVRAAAMTVETSSASVVEVEELAPAPAPPPPPPPPPQAPPAVVEAPPAATIEAPPALEPIAPASPAAPLPAPAPAPAPTSTPSSALSSLASQTPSPPPESLKQEASPSPAVATPRNLSTAATVGTPGRKGARGTFPCDKCERSFGRVEHLVRHGHGDPQKNPPPSTKKKSSIVAASILKGLPESLKSFFESEQADPDTALSLTALQKYMHQSFDRLSKHIHQYPYQSDKHDNHSSTDNFYNTLRQLILQLQATEATLIAATLLTFILAVSLSMSWSSRFPTWPSPFGRRNSNKKPGEVSDSDFSYITAEDLARSENEQTAKNAAFKPSHNRDTDVLILKNKRMNYPVHFPAHSIDRDELTIGEIRAAAAKKLEIPVADMDRIKMLWKGRQFKDDNKTARQEGLRSDAESEIMLTVGEHVPKDDESSGSDGEDETTVQGGKKKRRNRKSKKSKKKETDTSTSSARDSANVNPDATYFPNAAPPPKSGTSTPKPQAAPQTAIQKLDALASKFHTAFVPDCIQFLNHPPAEKSKREFEHKKLTETILAQILIKLDSVETEGDQEARQRRKDLVRETQNMLNKLDEVVKA</sequence>
<dbReference type="GO" id="GO:0051087">
    <property type="term" value="F:protein-folding chaperone binding"/>
    <property type="evidence" value="ECO:0007669"/>
    <property type="project" value="InterPro"/>
</dbReference>
<feature type="compositionally biased region" description="Low complexity" evidence="2">
    <location>
        <begin position="245"/>
        <end position="269"/>
    </location>
</feature>
<feature type="region of interest" description="Disordered" evidence="2">
    <location>
        <begin position="226"/>
        <end position="343"/>
    </location>
</feature>
<accession>A0A8H3Z700</accession>
<dbReference type="PROSITE" id="PS51035">
    <property type="entry name" value="BAG"/>
    <property type="match status" value="1"/>
</dbReference>
<reference evidence="5 6" key="1">
    <citation type="submission" date="2018-12" db="EMBL/GenBank/DDBJ databases">
        <title>Venturia inaequalis Genome Resource.</title>
        <authorList>
            <person name="Lichtner F.J."/>
        </authorList>
    </citation>
    <scope>NUCLEOTIDE SEQUENCE [LARGE SCALE GENOMIC DNA]</scope>
    <source>
        <strain evidence="5 6">120213</strain>
    </source>
</reference>
<dbReference type="CDD" id="cd17039">
    <property type="entry name" value="Ubl_ubiquitin_like"/>
    <property type="match status" value="1"/>
</dbReference>
<dbReference type="Proteomes" id="UP000447873">
    <property type="component" value="Unassembled WGS sequence"/>
</dbReference>
<feature type="compositionally biased region" description="Low complexity" evidence="2">
    <location>
        <begin position="663"/>
        <end position="672"/>
    </location>
</feature>
<dbReference type="GO" id="GO:0008270">
    <property type="term" value="F:zinc ion binding"/>
    <property type="evidence" value="ECO:0007669"/>
    <property type="project" value="UniProtKB-KW"/>
</dbReference>
<dbReference type="EMBL" id="WNWS01000008">
    <property type="protein sequence ID" value="KAE9988420.1"/>
    <property type="molecule type" value="Genomic_DNA"/>
</dbReference>
<proteinExistence type="predicted"/>
<dbReference type="InterPro" id="IPR036533">
    <property type="entry name" value="BAG_dom_sf"/>
</dbReference>
<dbReference type="InterPro" id="IPR013087">
    <property type="entry name" value="Znf_C2H2_type"/>
</dbReference>
<keyword evidence="1" id="KW-0479">Metal-binding</keyword>
<evidence type="ECO:0000313" key="5">
    <source>
        <dbReference type="EMBL" id="KAE9988420.1"/>
    </source>
</evidence>
<feature type="compositionally biased region" description="Pro residues" evidence="2">
    <location>
        <begin position="270"/>
        <end position="284"/>
    </location>
</feature>
<dbReference type="SUPFAM" id="SSF63491">
    <property type="entry name" value="BAG domain"/>
    <property type="match status" value="1"/>
</dbReference>
<organism evidence="5 6">
    <name type="scientific">Venturia inaequalis</name>
    <name type="common">Apple scab fungus</name>
    <dbReference type="NCBI Taxonomy" id="5025"/>
    <lineage>
        <taxon>Eukaryota</taxon>
        <taxon>Fungi</taxon>
        <taxon>Dikarya</taxon>
        <taxon>Ascomycota</taxon>
        <taxon>Pezizomycotina</taxon>
        <taxon>Dothideomycetes</taxon>
        <taxon>Pleosporomycetidae</taxon>
        <taxon>Venturiales</taxon>
        <taxon>Venturiaceae</taxon>
        <taxon>Venturia</taxon>
    </lineage>
</organism>
<feature type="compositionally biased region" description="Basic residues" evidence="2">
    <location>
        <begin position="644"/>
        <end position="658"/>
    </location>
</feature>
<evidence type="ECO:0000313" key="6">
    <source>
        <dbReference type="Proteomes" id="UP000447873"/>
    </source>
</evidence>
<feature type="compositionally biased region" description="Pro residues" evidence="2">
    <location>
        <begin position="230"/>
        <end position="244"/>
    </location>
</feature>
<keyword evidence="1" id="KW-0863">Zinc-finger</keyword>
<dbReference type="AlphaFoldDB" id="A0A8H3Z700"/>
<dbReference type="PANTHER" id="PTHR48125">
    <property type="entry name" value="LP07818P1"/>
    <property type="match status" value="1"/>
</dbReference>
<dbReference type="InterPro" id="IPR003103">
    <property type="entry name" value="BAG_domain"/>
</dbReference>
<dbReference type="Pfam" id="PF02179">
    <property type="entry name" value="BAG"/>
    <property type="match status" value="1"/>
</dbReference>
<dbReference type="Gene3D" id="1.20.58.120">
    <property type="entry name" value="BAG domain"/>
    <property type="match status" value="1"/>
</dbReference>
<feature type="region of interest" description="Disordered" evidence="2">
    <location>
        <begin position="623"/>
        <end position="703"/>
    </location>
</feature>
<keyword evidence="1" id="KW-0862">Zinc</keyword>
<evidence type="ECO:0000259" key="3">
    <source>
        <dbReference type="PROSITE" id="PS50157"/>
    </source>
</evidence>
<protein>
    <recommendedName>
        <fullName evidence="7">BAG domain-containing protein</fullName>
    </recommendedName>
</protein>
<evidence type="ECO:0008006" key="7">
    <source>
        <dbReference type="Google" id="ProtNLM"/>
    </source>
</evidence>
<feature type="region of interest" description="Disordered" evidence="2">
    <location>
        <begin position="116"/>
        <end position="163"/>
    </location>
</feature>
<feature type="region of interest" description="Disordered" evidence="2">
    <location>
        <begin position="1"/>
        <end position="46"/>
    </location>
</feature>
<feature type="domain" description="C2H2-type" evidence="3">
    <location>
        <begin position="340"/>
        <end position="367"/>
    </location>
</feature>
<name>A0A8H3Z700_VENIN</name>
<comment type="caution">
    <text evidence="5">The sequence shown here is derived from an EMBL/GenBank/DDBJ whole genome shotgun (WGS) entry which is preliminary data.</text>
</comment>
<feature type="domain" description="BAG" evidence="4">
    <location>
        <begin position="731"/>
        <end position="789"/>
    </location>
</feature>